<evidence type="ECO:0000256" key="7">
    <source>
        <dbReference type="ARBA" id="ARBA00022676"/>
    </source>
</evidence>
<comment type="similarity">
    <text evidence="4 11">Belongs to the glycosyltransferase 1 family. Bacterial/plant glycogen synthase subfamily.</text>
</comment>
<feature type="binding site" evidence="11">
    <location>
        <position position="15"/>
    </location>
    <ligand>
        <name>ADP-alpha-D-glucose</name>
        <dbReference type="ChEBI" id="CHEBI:57498"/>
    </ligand>
</feature>
<dbReference type="CDD" id="cd03791">
    <property type="entry name" value="GT5_Glycogen_synthase_DULL1-like"/>
    <property type="match status" value="1"/>
</dbReference>
<dbReference type="NCBIfam" id="TIGR02095">
    <property type="entry name" value="glgA"/>
    <property type="match status" value="1"/>
</dbReference>
<evidence type="ECO:0000259" key="13">
    <source>
        <dbReference type="Pfam" id="PF08323"/>
    </source>
</evidence>
<dbReference type="Proteomes" id="UP000502699">
    <property type="component" value="Chromosome"/>
</dbReference>
<dbReference type="PANTHER" id="PTHR46083:SF1">
    <property type="entry name" value="GLYCOGEN SYNTHASE 2-RELATED"/>
    <property type="match status" value="1"/>
</dbReference>
<feature type="domain" description="Starch synthase catalytic" evidence="13">
    <location>
        <begin position="2"/>
        <end position="254"/>
    </location>
</feature>
<dbReference type="Gene3D" id="3.40.50.2000">
    <property type="entry name" value="Glycogen Phosphorylase B"/>
    <property type="match status" value="2"/>
</dbReference>
<dbReference type="Pfam" id="PF00534">
    <property type="entry name" value="Glycos_transf_1"/>
    <property type="match status" value="1"/>
</dbReference>
<dbReference type="GO" id="GO:0004373">
    <property type="term" value="F:alpha-1,4-glucan glucosyltransferase (UDP-glucose donor) activity"/>
    <property type="evidence" value="ECO:0007669"/>
    <property type="project" value="InterPro"/>
</dbReference>
<dbReference type="InterPro" id="IPR013534">
    <property type="entry name" value="Starch_synth_cat_dom"/>
</dbReference>
<keyword evidence="9 11" id="KW-0320">Glycogen biosynthesis</keyword>
<dbReference type="GO" id="GO:0009011">
    <property type="term" value="F:alpha-1,4-glucan glucosyltransferase (ADP-glucose donor) activity"/>
    <property type="evidence" value="ECO:0007669"/>
    <property type="project" value="UniProtKB-UniRule"/>
</dbReference>
<evidence type="ECO:0000256" key="1">
    <source>
        <dbReference type="ARBA" id="ARBA00001478"/>
    </source>
</evidence>
<dbReference type="SUPFAM" id="SSF53756">
    <property type="entry name" value="UDP-Glycosyltransferase/glycogen phosphorylase"/>
    <property type="match status" value="1"/>
</dbReference>
<comment type="function">
    <text evidence="2 11">Synthesizes alpha-1,4-glucan chains using ADP-glucose.</text>
</comment>
<evidence type="ECO:0000256" key="2">
    <source>
        <dbReference type="ARBA" id="ARBA00002764"/>
    </source>
</evidence>
<feature type="domain" description="Glycosyl transferase family 1" evidence="12">
    <location>
        <begin position="307"/>
        <end position="463"/>
    </location>
</feature>
<dbReference type="PANTHER" id="PTHR46083">
    <property type="match status" value="1"/>
</dbReference>
<evidence type="ECO:0000259" key="12">
    <source>
        <dbReference type="Pfam" id="PF00534"/>
    </source>
</evidence>
<evidence type="ECO:0000313" key="14">
    <source>
        <dbReference type="EMBL" id="QIK38151.1"/>
    </source>
</evidence>
<evidence type="ECO:0000256" key="11">
    <source>
        <dbReference type="HAMAP-Rule" id="MF_00484"/>
    </source>
</evidence>
<evidence type="ECO:0000256" key="3">
    <source>
        <dbReference type="ARBA" id="ARBA00004964"/>
    </source>
</evidence>
<comment type="pathway">
    <text evidence="3 11">Glycan biosynthesis; glycogen biosynthesis.</text>
</comment>
<dbReference type="AlphaFoldDB" id="A0A6G7VDQ4"/>
<dbReference type="InterPro" id="IPR011835">
    <property type="entry name" value="GS/SS"/>
</dbReference>
<accession>A0A6G7VDQ4</accession>
<sequence>MHILMVSSECAPLAKAGGLGDAVAGLARALGYLGHRVEVILPAYDCLHLTDPLPQPQDRPFAVHCGGRSIAVQVLDVPLDGYRCRLLAPEPAYPLFARGRIYGEPDDAERFAFFACAVSAYVHALDEGARPDILHCHDWQSGLVPVLLKEDRRAVGAHLGTNASTAGILPIPVCYTLHNIGYQGRFPADLLNWVGLRSLPERLGHWFVDHSESELINLMQGGIAAADAVNTVSPRYAWEVIHTEQGMGLQDWLQRHAFKFAGIVNGIDTRVWDPAGDPWIPVHFDLETRARKEDNRQALCRRLGLAADPRRPVVAVVSRLDWQKGVELILHGIQYALQNDAQVVLLGAALDPQIAARFESLRAQYADSPHARLVLGYDEQLAHLIYAGADLILIPSLYEPCGLTQLIAMRYGTVPIARRVGGLADTIQDANDSIAPLEARTGYLFDEPTPDALEDALGRALWLWREHPQAFDQLKCHGMRMDWSWERPARQYLELYQYARQTQGTS</sequence>
<keyword evidence="8 11" id="KW-0808">Transferase</keyword>
<evidence type="ECO:0000256" key="4">
    <source>
        <dbReference type="ARBA" id="ARBA00010281"/>
    </source>
</evidence>
<gene>
    <name evidence="11" type="primary">glgA</name>
    <name evidence="14" type="ORF">GWK36_09345</name>
</gene>
<dbReference type="InterPro" id="IPR001296">
    <property type="entry name" value="Glyco_trans_1"/>
</dbReference>
<dbReference type="EC" id="2.4.1.21" evidence="5 11"/>
<evidence type="ECO:0000256" key="8">
    <source>
        <dbReference type="ARBA" id="ARBA00022679"/>
    </source>
</evidence>
<dbReference type="HAMAP" id="MF_00484">
    <property type="entry name" value="Glycogen_synth"/>
    <property type="match status" value="1"/>
</dbReference>
<keyword evidence="7 11" id="KW-0328">Glycosyltransferase</keyword>
<dbReference type="RefSeq" id="WP_166270915.1">
    <property type="nucleotide sequence ID" value="NZ_CP048029.1"/>
</dbReference>
<dbReference type="EMBL" id="CP048029">
    <property type="protein sequence ID" value="QIK38151.1"/>
    <property type="molecule type" value="Genomic_DNA"/>
</dbReference>
<dbReference type="KEGG" id="cjap:GWK36_09345"/>
<reference evidence="15" key="1">
    <citation type="submission" date="2020-01" db="EMBL/GenBank/DDBJ databases">
        <title>Caldichromatium gen. nov., sp. nov., a thermophilic purple sulfur bacterium member of the family Chromatiaceae isolated from Nakabusa hot spring, Japan.</title>
        <authorList>
            <person name="Saini M.K."/>
            <person name="Hanada S."/>
            <person name="Tank M."/>
        </authorList>
    </citation>
    <scope>NUCLEOTIDE SEQUENCE [LARGE SCALE GENOMIC DNA]</scope>
    <source>
        <strain evidence="15">No.7</strain>
    </source>
</reference>
<comment type="catalytic activity">
    <reaction evidence="1 11">
        <text>[(1-&gt;4)-alpha-D-glucosyl](n) + ADP-alpha-D-glucose = [(1-&gt;4)-alpha-D-glucosyl](n+1) + ADP + H(+)</text>
        <dbReference type="Rhea" id="RHEA:18189"/>
        <dbReference type="Rhea" id="RHEA-COMP:9584"/>
        <dbReference type="Rhea" id="RHEA-COMP:9587"/>
        <dbReference type="ChEBI" id="CHEBI:15378"/>
        <dbReference type="ChEBI" id="CHEBI:15444"/>
        <dbReference type="ChEBI" id="CHEBI:57498"/>
        <dbReference type="ChEBI" id="CHEBI:456216"/>
        <dbReference type="EC" id="2.4.1.21"/>
    </reaction>
</comment>
<evidence type="ECO:0000256" key="10">
    <source>
        <dbReference type="ARBA" id="ARBA00031722"/>
    </source>
</evidence>
<dbReference type="NCBIfam" id="NF001905">
    <property type="entry name" value="PRK00654.2-4"/>
    <property type="match status" value="1"/>
</dbReference>
<dbReference type="Pfam" id="PF08323">
    <property type="entry name" value="Glyco_transf_5"/>
    <property type="match status" value="1"/>
</dbReference>
<organism evidence="14 15">
    <name type="scientific">Caldichromatium japonicum</name>
    <dbReference type="NCBI Taxonomy" id="2699430"/>
    <lineage>
        <taxon>Bacteria</taxon>
        <taxon>Pseudomonadati</taxon>
        <taxon>Pseudomonadota</taxon>
        <taxon>Gammaproteobacteria</taxon>
        <taxon>Chromatiales</taxon>
        <taxon>Chromatiaceae</taxon>
        <taxon>Caldichromatium</taxon>
    </lineage>
</organism>
<protein>
    <recommendedName>
        <fullName evidence="6 11">Glycogen synthase</fullName>
        <ecNumber evidence="5 11">2.4.1.21</ecNumber>
    </recommendedName>
    <alternativeName>
        <fullName evidence="10 11">Starch [bacterial glycogen] synthase</fullName>
    </alternativeName>
</protein>
<keyword evidence="15" id="KW-1185">Reference proteome</keyword>
<proteinExistence type="inferred from homology"/>
<evidence type="ECO:0000256" key="6">
    <source>
        <dbReference type="ARBA" id="ARBA00019935"/>
    </source>
</evidence>
<evidence type="ECO:0000256" key="5">
    <source>
        <dbReference type="ARBA" id="ARBA00012588"/>
    </source>
</evidence>
<name>A0A6G7VDQ4_9GAMM</name>
<dbReference type="UniPathway" id="UPA00164"/>
<evidence type="ECO:0000313" key="15">
    <source>
        <dbReference type="Proteomes" id="UP000502699"/>
    </source>
</evidence>
<evidence type="ECO:0000256" key="9">
    <source>
        <dbReference type="ARBA" id="ARBA00023056"/>
    </source>
</evidence>
<dbReference type="GO" id="GO:0005978">
    <property type="term" value="P:glycogen biosynthetic process"/>
    <property type="evidence" value="ECO:0007669"/>
    <property type="project" value="UniProtKB-UniRule"/>
</dbReference>